<dbReference type="EMBL" id="AP014685">
    <property type="protein sequence ID" value="BAR56467.1"/>
    <property type="molecule type" value="Genomic_DNA"/>
</dbReference>
<dbReference type="Proteomes" id="UP000063308">
    <property type="component" value="Chromosome"/>
</dbReference>
<proteinExistence type="predicted"/>
<reference evidence="2 3" key="1">
    <citation type="submission" date="2014-11" db="EMBL/GenBank/DDBJ databases">
        <title>Symbiosis island explosion on the genome of extra-slow-growing strains of soybean bradyrhizobia with massive insertion sequences.</title>
        <authorList>
            <person name="Iida T."/>
            <person name="Minamisawa K."/>
        </authorList>
    </citation>
    <scope>NUCLEOTIDE SEQUENCE [LARGE SCALE GENOMIC DNA]</scope>
    <source>
        <strain evidence="2 3">NK6</strain>
    </source>
</reference>
<sequence length="54" mass="5654">MGFLRGVSCGGHVRSRLVVLRECVIAAGAAQPATDSVSSPGEDRAIQYSRGSYD</sequence>
<evidence type="ECO:0000313" key="2">
    <source>
        <dbReference type="EMBL" id="BAR56467.1"/>
    </source>
</evidence>
<evidence type="ECO:0000313" key="3">
    <source>
        <dbReference type="Proteomes" id="UP000063308"/>
    </source>
</evidence>
<organism evidence="2 3">
    <name type="scientific">Bradyrhizobium diazoefficiens</name>
    <dbReference type="NCBI Taxonomy" id="1355477"/>
    <lineage>
        <taxon>Bacteria</taxon>
        <taxon>Pseudomonadati</taxon>
        <taxon>Pseudomonadota</taxon>
        <taxon>Alphaproteobacteria</taxon>
        <taxon>Hyphomicrobiales</taxon>
        <taxon>Nitrobacteraceae</taxon>
        <taxon>Bradyrhizobium</taxon>
    </lineage>
</organism>
<protein>
    <submittedName>
        <fullName evidence="2">Uncharacterized protein</fullName>
    </submittedName>
</protein>
<dbReference type="AlphaFoldDB" id="A0A0E4BNX8"/>
<gene>
    <name evidence="2" type="ORF">NK6_3290</name>
</gene>
<accession>A0A0E4BNX8</accession>
<name>A0A0E4BNX8_9BRAD</name>
<feature type="region of interest" description="Disordered" evidence="1">
    <location>
        <begin position="29"/>
        <end position="54"/>
    </location>
</feature>
<evidence type="ECO:0000256" key="1">
    <source>
        <dbReference type="SAM" id="MobiDB-lite"/>
    </source>
</evidence>